<dbReference type="InterPro" id="IPR021858">
    <property type="entry name" value="Fun_TF"/>
</dbReference>
<evidence type="ECO:0000259" key="3">
    <source>
        <dbReference type="PROSITE" id="PS50048"/>
    </source>
</evidence>
<protein>
    <recommendedName>
        <fullName evidence="3">Zn(2)-C6 fungal-type domain-containing protein</fullName>
    </recommendedName>
</protein>
<dbReference type="EMBL" id="MU854326">
    <property type="protein sequence ID" value="KAK4043607.1"/>
    <property type="molecule type" value="Genomic_DNA"/>
</dbReference>
<evidence type="ECO:0000256" key="2">
    <source>
        <dbReference type="SAM" id="MobiDB-lite"/>
    </source>
</evidence>
<proteinExistence type="predicted"/>
<keyword evidence="5" id="KW-1185">Reference proteome</keyword>
<sequence>MEERTSDSASTPSTAAGKPYHAKRPHRKSRAGCRNCKARKVKCDEGRPVCRPCTVRGETCVYVVVPQRAPRTSTSSSPASSPDRGPTPSSIALAAGGRHTTVTQQPQFIPSGHHEIDMRLLWFYTTATYASFSTGTLKERSVDVVLKVNVVQHAFANPFLMNCILGLSAMHINHLGIKNMGISRSQEMQYRAKAFETYRKAVAAADPTTYPALLATSLLLCGLSSHVFRGEDAKPFSILDWLTLWKGIGAIIEVTHIPAVFRTGIAALVFRPAVDMDASARCLPSHLLFMVASIKEGDPDFPLVQKYYKALKFLGSLYLELRNGFSEKLFLRIVTFLTFLPKPFIKAAKEKRPRALVILANYLAFTRFKAGACWWLEGIAEQEIPNIYNLLGPEWEGLLRLPMASLLVEDNRALIRLLLDDPSWDEPARMEAESLTSESERGLAIRAAILEDTTPEVEAY</sequence>
<dbReference type="SMART" id="SM00066">
    <property type="entry name" value="GAL4"/>
    <property type="match status" value="1"/>
</dbReference>
<gene>
    <name evidence="4" type="ORF">C8A01DRAFT_43545</name>
</gene>
<dbReference type="CDD" id="cd00067">
    <property type="entry name" value="GAL4"/>
    <property type="match status" value="1"/>
</dbReference>
<dbReference type="PANTHER" id="PTHR47657">
    <property type="entry name" value="STEROL REGULATORY ELEMENT-BINDING PROTEIN ECM22"/>
    <property type="match status" value="1"/>
</dbReference>
<evidence type="ECO:0000313" key="5">
    <source>
        <dbReference type="Proteomes" id="UP001303115"/>
    </source>
</evidence>
<dbReference type="PANTHER" id="PTHR47657:SF7">
    <property type="entry name" value="STEROL REGULATORY ELEMENT-BINDING PROTEIN ECM22"/>
    <property type="match status" value="1"/>
</dbReference>
<evidence type="ECO:0000256" key="1">
    <source>
        <dbReference type="ARBA" id="ARBA00023242"/>
    </source>
</evidence>
<evidence type="ECO:0000313" key="4">
    <source>
        <dbReference type="EMBL" id="KAK4043607.1"/>
    </source>
</evidence>
<dbReference type="InterPro" id="IPR001138">
    <property type="entry name" value="Zn2Cys6_DnaBD"/>
</dbReference>
<dbReference type="InterPro" id="IPR036864">
    <property type="entry name" value="Zn2-C6_fun-type_DNA-bd_sf"/>
</dbReference>
<organism evidence="4 5">
    <name type="scientific">Parachaetomium inaequale</name>
    <dbReference type="NCBI Taxonomy" id="2588326"/>
    <lineage>
        <taxon>Eukaryota</taxon>
        <taxon>Fungi</taxon>
        <taxon>Dikarya</taxon>
        <taxon>Ascomycota</taxon>
        <taxon>Pezizomycotina</taxon>
        <taxon>Sordariomycetes</taxon>
        <taxon>Sordariomycetidae</taxon>
        <taxon>Sordariales</taxon>
        <taxon>Chaetomiaceae</taxon>
        <taxon>Parachaetomium</taxon>
    </lineage>
</organism>
<dbReference type="Gene3D" id="4.10.240.10">
    <property type="entry name" value="Zn(2)-C6 fungal-type DNA-binding domain"/>
    <property type="match status" value="1"/>
</dbReference>
<dbReference type="InterPro" id="IPR052400">
    <property type="entry name" value="Zn2-C6_fungal_TF"/>
</dbReference>
<dbReference type="GO" id="GO:0008270">
    <property type="term" value="F:zinc ion binding"/>
    <property type="evidence" value="ECO:0007669"/>
    <property type="project" value="InterPro"/>
</dbReference>
<accession>A0AAN6PMM1</accession>
<dbReference type="PROSITE" id="PS50048">
    <property type="entry name" value="ZN2_CY6_FUNGAL_2"/>
    <property type="match status" value="1"/>
</dbReference>
<dbReference type="Pfam" id="PF00172">
    <property type="entry name" value="Zn_clus"/>
    <property type="match status" value="1"/>
</dbReference>
<dbReference type="Proteomes" id="UP001303115">
    <property type="component" value="Unassembled WGS sequence"/>
</dbReference>
<reference evidence="5" key="1">
    <citation type="journal article" date="2023" name="Mol. Phylogenet. Evol.">
        <title>Genome-scale phylogeny and comparative genomics of the fungal order Sordariales.</title>
        <authorList>
            <person name="Hensen N."/>
            <person name="Bonometti L."/>
            <person name="Westerberg I."/>
            <person name="Brannstrom I.O."/>
            <person name="Guillou S."/>
            <person name="Cros-Aarteil S."/>
            <person name="Calhoun S."/>
            <person name="Haridas S."/>
            <person name="Kuo A."/>
            <person name="Mondo S."/>
            <person name="Pangilinan J."/>
            <person name="Riley R."/>
            <person name="LaButti K."/>
            <person name="Andreopoulos B."/>
            <person name="Lipzen A."/>
            <person name="Chen C."/>
            <person name="Yan M."/>
            <person name="Daum C."/>
            <person name="Ng V."/>
            <person name="Clum A."/>
            <person name="Steindorff A."/>
            <person name="Ohm R.A."/>
            <person name="Martin F."/>
            <person name="Silar P."/>
            <person name="Natvig D.O."/>
            <person name="Lalanne C."/>
            <person name="Gautier V."/>
            <person name="Ament-Velasquez S.L."/>
            <person name="Kruys A."/>
            <person name="Hutchinson M.I."/>
            <person name="Powell A.J."/>
            <person name="Barry K."/>
            <person name="Miller A.N."/>
            <person name="Grigoriev I.V."/>
            <person name="Debuchy R."/>
            <person name="Gladieux P."/>
            <person name="Hiltunen Thoren M."/>
            <person name="Johannesson H."/>
        </authorList>
    </citation>
    <scope>NUCLEOTIDE SEQUENCE [LARGE SCALE GENOMIC DNA]</scope>
    <source>
        <strain evidence="5">CBS 284.82</strain>
    </source>
</reference>
<dbReference type="PROSITE" id="PS00463">
    <property type="entry name" value="ZN2_CY6_FUNGAL_1"/>
    <property type="match status" value="1"/>
</dbReference>
<dbReference type="Pfam" id="PF11951">
    <property type="entry name" value="Fungal_trans_2"/>
    <property type="match status" value="1"/>
</dbReference>
<name>A0AAN6PMM1_9PEZI</name>
<comment type="caution">
    <text evidence="4">The sequence shown here is derived from an EMBL/GenBank/DDBJ whole genome shotgun (WGS) entry which is preliminary data.</text>
</comment>
<dbReference type="AlphaFoldDB" id="A0AAN6PMM1"/>
<feature type="domain" description="Zn(2)-C6 fungal-type" evidence="3">
    <location>
        <begin position="32"/>
        <end position="62"/>
    </location>
</feature>
<keyword evidence="1" id="KW-0539">Nucleus</keyword>
<dbReference type="GO" id="GO:0000981">
    <property type="term" value="F:DNA-binding transcription factor activity, RNA polymerase II-specific"/>
    <property type="evidence" value="ECO:0007669"/>
    <property type="project" value="InterPro"/>
</dbReference>
<feature type="compositionally biased region" description="Low complexity" evidence="2">
    <location>
        <begin position="70"/>
        <end position="81"/>
    </location>
</feature>
<feature type="region of interest" description="Disordered" evidence="2">
    <location>
        <begin position="70"/>
        <end position="99"/>
    </location>
</feature>
<feature type="compositionally biased region" description="Basic residues" evidence="2">
    <location>
        <begin position="20"/>
        <end position="32"/>
    </location>
</feature>
<feature type="compositionally biased region" description="Low complexity" evidence="2">
    <location>
        <begin position="7"/>
        <end position="16"/>
    </location>
</feature>
<feature type="region of interest" description="Disordered" evidence="2">
    <location>
        <begin position="1"/>
        <end position="32"/>
    </location>
</feature>
<dbReference type="SUPFAM" id="SSF57701">
    <property type="entry name" value="Zn2/Cys6 DNA-binding domain"/>
    <property type="match status" value="1"/>
</dbReference>